<feature type="domain" description="CMP/dCMP-type deaminase" evidence="9">
    <location>
        <begin position="10"/>
        <end position="129"/>
    </location>
</feature>
<evidence type="ECO:0000256" key="5">
    <source>
        <dbReference type="ARBA" id="ARBA00022801"/>
    </source>
</evidence>
<comment type="similarity">
    <text evidence="1">Belongs to the cytidine and deoxycytidylate deaminase family. ADAT2 subfamily.</text>
</comment>
<dbReference type="InterPro" id="IPR016193">
    <property type="entry name" value="Cytidine_deaminase-like"/>
</dbReference>
<organism evidence="10 11">
    <name type="scientific">Candidatus Pandoraea novymonadis</name>
    <dbReference type="NCBI Taxonomy" id="1808959"/>
    <lineage>
        <taxon>Bacteria</taxon>
        <taxon>Pseudomonadati</taxon>
        <taxon>Pseudomonadota</taxon>
        <taxon>Betaproteobacteria</taxon>
        <taxon>Burkholderiales</taxon>
        <taxon>Burkholderiaceae</taxon>
        <taxon>Pandoraea</taxon>
    </lineage>
</organism>
<dbReference type="RefSeq" id="WP_106182044.1">
    <property type="nucleotide sequence ID" value="NZ_MUHY01000001.1"/>
</dbReference>
<evidence type="ECO:0000313" key="11">
    <source>
        <dbReference type="Proteomes" id="UP000242660"/>
    </source>
</evidence>
<dbReference type="PROSITE" id="PS00903">
    <property type="entry name" value="CYT_DCMP_DEAMINASES_1"/>
    <property type="match status" value="1"/>
</dbReference>
<sequence length="171" mass="18532">MINASRDISLIDCTFMQAALAQANFAMAKGEVPVGAVVVHDGSIIASGHNAPVSQHDPSAHAEMQALRAAAKILGNYRLPDCELYVTLEPCIMCAGLIMHSRLRRLVFGAFDHKGGACGSVIDLFSEKRFNHHANVIGGVMDDQCVHILQAFFVKKRAVVKAIRSCRCDNK</sequence>
<dbReference type="EMBL" id="MUHY01000001">
    <property type="protein sequence ID" value="PSB92008.1"/>
    <property type="molecule type" value="Genomic_DNA"/>
</dbReference>
<keyword evidence="3 8" id="KW-0819">tRNA processing</keyword>
<dbReference type="HAMAP" id="MF_00972">
    <property type="entry name" value="tRNA_aden_deaminase"/>
    <property type="match status" value="1"/>
</dbReference>
<evidence type="ECO:0000256" key="8">
    <source>
        <dbReference type="HAMAP-Rule" id="MF_00972"/>
    </source>
</evidence>
<reference evidence="10 11" key="1">
    <citation type="journal article" date="2017" name="Front. Microbiol.">
        <title>Genome of Ca. Pandoraea novymonadis, an Endosymbiotic Bacterium of the Trypanosomatid Novymonas esmeraldas.</title>
        <authorList>
            <person name="Kostygov A.Y."/>
            <person name="Butenko A."/>
            <person name="Nenarokova A."/>
            <person name="Tashyreva D."/>
            <person name="Flegontov P."/>
            <person name="Lukes J."/>
            <person name="Yurchenko V."/>
        </authorList>
    </citation>
    <scope>NUCLEOTIDE SEQUENCE [LARGE SCALE GENOMIC DNA]</scope>
    <source>
        <strain evidence="10 11">E262</strain>
    </source>
</reference>
<comment type="caution">
    <text evidence="10">The sequence shown here is derived from an EMBL/GenBank/DDBJ whole genome shotgun (WGS) entry which is preliminary data.</text>
</comment>
<name>A0ABX5FEY0_9BURK</name>
<keyword evidence="6 8" id="KW-0862">Zinc</keyword>
<proteinExistence type="inferred from homology"/>
<feature type="active site" description="Proton donor" evidence="8">
    <location>
        <position position="63"/>
    </location>
</feature>
<evidence type="ECO:0000256" key="2">
    <source>
        <dbReference type="ARBA" id="ARBA00011738"/>
    </source>
</evidence>
<feature type="binding site" evidence="8">
    <location>
        <position position="94"/>
    </location>
    <ligand>
        <name>Zn(2+)</name>
        <dbReference type="ChEBI" id="CHEBI:29105"/>
        <note>catalytic</note>
    </ligand>
</feature>
<keyword evidence="11" id="KW-1185">Reference proteome</keyword>
<evidence type="ECO:0000256" key="6">
    <source>
        <dbReference type="ARBA" id="ARBA00022833"/>
    </source>
</evidence>
<accession>A0ABX5FEY0</accession>
<dbReference type="PANTHER" id="PTHR11079">
    <property type="entry name" value="CYTOSINE DEAMINASE FAMILY MEMBER"/>
    <property type="match status" value="1"/>
</dbReference>
<comment type="catalytic activity">
    <reaction evidence="7 8">
        <text>adenosine(34) in tRNA + H2O + H(+) = inosine(34) in tRNA + NH4(+)</text>
        <dbReference type="Rhea" id="RHEA:43168"/>
        <dbReference type="Rhea" id="RHEA-COMP:10373"/>
        <dbReference type="Rhea" id="RHEA-COMP:10374"/>
        <dbReference type="ChEBI" id="CHEBI:15377"/>
        <dbReference type="ChEBI" id="CHEBI:15378"/>
        <dbReference type="ChEBI" id="CHEBI:28938"/>
        <dbReference type="ChEBI" id="CHEBI:74411"/>
        <dbReference type="ChEBI" id="CHEBI:82852"/>
        <dbReference type="EC" id="3.5.4.33"/>
    </reaction>
</comment>
<dbReference type="InterPro" id="IPR002125">
    <property type="entry name" value="CMP_dCMP_dom"/>
</dbReference>
<comment type="subunit">
    <text evidence="2 8">Homodimer.</text>
</comment>
<dbReference type="Proteomes" id="UP000242660">
    <property type="component" value="Unassembled WGS sequence"/>
</dbReference>
<dbReference type="CDD" id="cd01285">
    <property type="entry name" value="nucleoside_deaminase"/>
    <property type="match status" value="1"/>
</dbReference>
<dbReference type="EC" id="3.5.4.33" evidence="8"/>
<dbReference type="PANTHER" id="PTHR11079:SF202">
    <property type="entry name" value="TRNA-SPECIFIC ADENOSINE DEAMINASE"/>
    <property type="match status" value="1"/>
</dbReference>
<dbReference type="SUPFAM" id="SSF53927">
    <property type="entry name" value="Cytidine deaminase-like"/>
    <property type="match status" value="1"/>
</dbReference>
<feature type="binding site" evidence="8">
    <location>
        <position position="61"/>
    </location>
    <ligand>
        <name>Zn(2+)</name>
        <dbReference type="ChEBI" id="CHEBI:29105"/>
        <note>catalytic</note>
    </ligand>
</feature>
<keyword evidence="4 8" id="KW-0479">Metal-binding</keyword>
<evidence type="ECO:0000256" key="3">
    <source>
        <dbReference type="ARBA" id="ARBA00022694"/>
    </source>
</evidence>
<evidence type="ECO:0000256" key="4">
    <source>
        <dbReference type="ARBA" id="ARBA00022723"/>
    </source>
</evidence>
<evidence type="ECO:0000259" key="9">
    <source>
        <dbReference type="PROSITE" id="PS51747"/>
    </source>
</evidence>
<dbReference type="NCBIfam" id="NF008113">
    <property type="entry name" value="PRK10860.1"/>
    <property type="match status" value="1"/>
</dbReference>
<gene>
    <name evidence="8 10" type="primary">tadA</name>
    <name evidence="10" type="ORF">BZL35_00234</name>
</gene>
<keyword evidence="5 8" id="KW-0378">Hydrolase</keyword>
<dbReference type="Pfam" id="PF00383">
    <property type="entry name" value="dCMP_cyt_deam_1"/>
    <property type="match status" value="1"/>
</dbReference>
<comment type="cofactor">
    <cofactor evidence="8">
        <name>Zn(2+)</name>
        <dbReference type="ChEBI" id="CHEBI:29105"/>
    </cofactor>
    <text evidence="8">Binds 1 zinc ion per subunit.</text>
</comment>
<evidence type="ECO:0000256" key="7">
    <source>
        <dbReference type="ARBA" id="ARBA00048045"/>
    </source>
</evidence>
<evidence type="ECO:0000256" key="1">
    <source>
        <dbReference type="ARBA" id="ARBA00010669"/>
    </source>
</evidence>
<dbReference type="InterPro" id="IPR016192">
    <property type="entry name" value="APOBEC/CMP_deaminase_Zn-bd"/>
</dbReference>
<comment type="function">
    <text evidence="8">Catalyzes the deamination of adenosine to inosine at the wobble position 34 of tRNA(Arg2).</text>
</comment>
<feature type="binding site" evidence="8">
    <location>
        <position position="91"/>
    </location>
    <ligand>
        <name>Zn(2+)</name>
        <dbReference type="ChEBI" id="CHEBI:29105"/>
        <note>catalytic</note>
    </ligand>
</feature>
<dbReference type="InterPro" id="IPR028883">
    <property type="entry name" value="tRNA_aden_deaminase"/>
</dbReference>
<dbReference type="Gene3D" id="3.40.140.10">
    <property type="entry name" value="Cytidine Deaminase, domain 2"/>
    <property type="match status" value="1"/>
</dbReference>
<dbReference type="PROSITE" id="PS51747">
    <property type="entry name" value="CYT_DCMP_DEAMINASES_2"/>
    <property type="match status" value="1"/>
</dbReference>
<evidence type="ECO:0000313" key="10">
    <source>
        <dbReference type="EMBL" id="PSB92008.1"/>
    </source>
</evidence>
<protein>
    <recommendedName>
        <fullName evidence="8">tRNA-specific adenosine deaminase</fullName>
        <ecNumber evidence="8">3.5.4.33</ecNumber>
    </recommendedName>
</protein>